<keyword evidence="2" id="KW-1185">Reference proteome</keyword>
<sequence>MIQVYEGPAIRALFGQMVRDFGGVEAAAALLGCSKGTISKQCNDQMPIPTRHWAAMEDELGRWPITDMLADRRAGRGAKGILQERAAQVIAENGDVANAIFRLLGGGAVDLAVKELREAISASQDLLALLETEGRKDA</sequence>
<name>A0A6L7GCS9_9RHOB</name>
<reference evidence="1 2" key="1">
    <citation type="submission" date="2019-12" db="EMBL/GenBank/DDBJ databases">
        <authorList>
            <person name="Li M."/>
        </authorList>
    </citation>
    <scope>NUCLEOTIDE SEQUENCE [LARGE SCALE GENOMIC DNA]</scope>
    <source>
        <strain evidence="1 2">GBMRC 2024</strain>
    </source>
</reference>
<evidence type="ECO:0000313" key="1">
    <source>
        <dbReference type="EMBL" id="MXN20603.1"/>
    </source>
</evidence>
<organism evidence="1 2">
    <name type="scientific">Pseudooceanicola albus</name>
    <dbReference type="NCBI Taxonomy" id="2692189"/>
    <lineage>
        <taxon>Bacteria</taxon>
        <taxon>Pseudomonadati</taxon>
        <taxon>Pseudomonadota</taxon>
        <taxon>Alphaproteobacteria</taxon>
        <taxon>Rhodobacterales</taxon>
        <taxon>Paracoccaceae</taxon>
        <taxon>Pseudooceanicola</taxon>
    </lineage>
</organism>
<dbReference type="AlphaFoldDB" id="A0A6L7GCS9"/>
<evidence type="ECO:0000313" key="2">
    <source>
        <dbReference type="Proteomes" id="UP000477911"/>
    </source>
</evidence>
<gene>
    <name evidence="1" type="ORF">GR170_22460</name>
</gene>
<accession>A0A6L7GCS9</accession>
<comment type="caution">
    <text evidence="1">The sequence shown here is derived from an EMBL/GenBank/DDBJ whole genome shotgun (WGS) entry which is preliminary data.</text>
</comment>
<proteinExistence type="predicted"/>
<dbReference type="RefSeq" id="WP_160896727.1">
    <property type="nucleotide sequence ID" value="NZ_WUMU01000032.1"/>
</dbReference>
<dbReference type="Proteomes" id="UP000477911">
    <property type="component" value="Unassembled WGS sequence"/>
</dbReference>
<dbReference type="EMBL" id="WUMU01000032">
    <property type="protein sequence ID" value="MXN20603.1"/>
    <property type="molecule type" value="Genomic_DNA"/>
</dbReference>
<protein>
    <submittedName>
        <fullName evidence="1">Uncharacterized protein</fullName>
    </submittedName>
</protein>